<keyword evidence="1" id="KW-1133">Transmembrane helix</keyword>
<name>A0ABR5JB48_9ACTN</name>
<sequence>MIGTGTATGARPAARRRRWWSALPGLWVLGVLGWALLDPSGAQPVQFLAVAPALACAGTGRRLCLLLGAACVLLALVPLGPVGGGELIGRLGACSAI</sequence>
<keyword evidence="1" id="KW-0472">Membrane</keyword>
<dbReference type="EMBL" id="LGUT01000600">
    <property type="protein sequence ID" value="KOG90678.1"/>
    <property type="molecule type" value="Genomic_DNA"/>
</dbReference>
<evidence type="ECO:0000256" key="1">
    <source>
        <dbReference type="SAM" id="Phobius"/>
    </source>
</evidence>
<dbReference type="Proteomes" id="UP000037020">
    <property type="component" value="Unassembled WGS sequence"/>
</dbReference>
<proteinExistence type="predicted"/>
<gene>
    <name evidence="2" type="ORF">ADK38_07375</name>
</gene>
<protein>
    <recommendedName>
        <fullName evidence="4">Histidine kinase</fullName>
    </recommendedName>
</protein>
<keyword evidence="3" id="KW-1185">Reference proteome</keyword>
<comment type="caution">
    <text evidence="2">The sequence shown here is derived from an EMBL/GenBank/DDBJ whole genome shotgun (WGS) entry which is preliminary data.</text>
</comment>
<keyword evidence="1" id="KW-0812">Transmembrane</keyword>
<feature type="transmembrane region" description="Helical" evidence="1">
    <location>
        <begin position="65"/>
        <end position="82"/>
    </location>
</feature>
<evidence type="ECO:0000313" key="2">
    <source>
        <dbReference type="EMBL" id="KOG90678.1"/>
    </source>
</evidence>
<accession>A0ABR5JB48</accession>
<organism evidence="2 3">
    <name type="scientific">Streptomyces varsoviensis</name>
    <dbReference type="NCBI Taxonomy" id="67373"/>
    <lineage>
        <taxon>Bacteria</taxon>
        <taxon>Bacillati</taxon>
        <taxon>Actinomycetota</taxon>
        <taxon>Actinomycetes</taxon>
        <taxon>Kitasatosporales</taxon>
        <taxon>Streptomycetaceae</taxon>
        <taxon>Streptomyces</taxon>
    </lineage>
</organism>
<evidence type="ECO:0000313" key="3">
    <source>
        <dbReference type="Proteomes" id="UP000037020"/>
    </source>
</evidence>
<reference evidence="2 3" key="1">
    <citation type="submission" date="2015-07" db="EMBL/GenBank/DDBJ databases">
        <authorList>
            <person name="Ju K.-S."/>
            <person name="Doroghazi J.R."/>
            <person name="Metcalf W.W."/>
        </authorList>
    </citation>
    <scope>NUCLEOTIDE SEQUENCE [LARGE SCALE GENOMIC DNA]</scope>
    <source>
        <strain evidence="2 3">NRRL B-3589</strain>
    </source>
</reference>
<feature type="non-terminal residue" evidence="2">
    <location>
        <position position="97"/>
    </location>
</feature>
<evidence type="ECO:0008006" key="4">
    <source>
        <dbReference type="Google" id="ProtNLM"/>
    </source>
</evidence>